<dbReference type="SUPFAM" id="SSF110857">
    <property type="entry name" value="Gamma-glutamyl cyclotransferase-like"/>
    <property type="match status" value="1"/>
</dbReference>
<feature type="region of interest" description="Disordered" evidence="5">
    <location>
        <begin position="371"/>
        <end position="400"/>
    </location>
</feature>
<dbReference type="Pfam" id="PF06094">
    <property type="entry name" value="GGACT"/>
    <property type="match status" value="1"/>
</dbReference>
<evidence type="ECO:0000256" key="3">
    <source>
        <dbReference type="ARBA" id="ARBA00023136"/>
    </source>
</evidence>
<evidence type="ECO:0000256" key="6">
    <source>
        <dbReference type="SAM" id="Phobius"/>
    </source>
</evidence>
<evidence type="ECO:0000313" key="7">
    <source>
        <dbReference type="EMBL" id="VIO61789.1"/>
    </source>
</evidence>
<dbReference type="CDD" id="cd06661">
    <property type="entry name" value="GGCT_like"/>
    <property type="match status" value="1"/>
</dbReference>
<dbReference type="InterPro" id="IPR009288">
    <property type="entry name" value="AIG2-like_dom"/>
</dbReference>
<dbReference type="InterPro" id="IPR036568">
    <property type="entry name" value="GGCT-like_sf"/>
</dbReference>
<keyword evidence="4" id="KW-1015">Disulfide bond</keyword>
<evidence type="ECO:0000256" key="2">
    <source>
        <dbReference type="ARBA" id="ARBA00022679"/>
    </source>
</evidence>
<dbReference type="EMBL" id="CAAKMV010000153">
    <property type="protein sequence ID" value="VIO61789.1"/>
    <property type="molecule type" value="Genomic_DNA"/>
</dbReference>
<proteinExistence type="predicted"/>
<evidence type="ECO:0000256" key="1">
    <source>
        <dbReference type="ARBA" id="ARBA00004370"/>
    </source>
</evidence>
<dbReference type="GO" id="GO:0016020">
    <property type="term" value="C:membrane"/>
    <property type="evidence" value="ECO:0007669"/>
    <property type="project" value="UniProtKB-SubCell"/>
</dbReference>
<comment type="subcellular location">
    <subcellularLocation>
        <location evidence="1">Membrane</location>
    </subcellularLocation>
</comment>
<reference evidence="7" key="1">
    <citation type="submission" date="2019-04" db="EMBL/GenBank/DDBJ databases">
        <authorList>
            <person name="Melise S."/>
            <person name="Noan J."/>
            <person name="Okalmin O."/>
        </authorList>
    </citation>
    <scope>NUCLEOTIDE SEQUENCE</scope>
    <source>
        <strain evidence="7">FN9</strain>
    </source>
</reference>
<dbReference type="InterPro" id="IPR004263">
    <property type="entry name" value="Exostosin"/>
</dbReference>
<feature type="compositionally biased region" description="Pro residues" evidence="5">
    <location>
        <begin position="379"/>
        <end position="390"/>
    </location>
</feature>
<dbReference type="InterPro" id="IPR015338">
    <property type="entry name" value="GT64_dom"/>
</dbReference>
<dbReference type="InterPro" id="IPR013024">
    <property type="entry name" value="GGCT-like"/>
</dbReference>
<organism evidence="7">
    <name type="scientific">Gibberella zeae</name>
    <name type="common">Wheat head blight fungus</name>
    <name type="synonym">Fusarium graminearum</name>
    <dbReference type="NCBI Taxonomy" id="5518"/>
    <lineage>
        <taxon>Eukaryota</taxon>
        <taxon>Fungi</taxon>
        <taxon>Dikarya</taxon>
        <taxon>Ascomycota</taxon>
        <taxon>Pezizomycotina</taxon>
        <taxon>Sordariomycetes</taxon>
        <taxon>Hypocreomycetidae</taxon>
        <taxon>Hypocreales</taxon>
        <taxon>Nectriaceae</taxon>
        <taxon>Fusarium</taxon>
    </lineage>
</organism>
<feature type="transmembrane region" description="Helical" evidence="6">
    <location>
        <begin position="48"/>
        <end position="68"/>
    </location>
</feature>
<keyword evidence="6" id="KW-0812">Transmembrane</keyword>
<dbReference type="GO" id="GO:0016757">
    <property type="term" value="F:glycosyltransferase activity"/>
    <property type="evidence" value="ECO:0007669"/>
    <property type="project" value="InterPro"/>
</dbReference>
<protein>
    <submittedName>
        <fullName evidence="7">Uncharacterized protein</fullName>
    </submittedName>
</protein>
<sequence length="563" mass="64188">MVESCSEDGSSTMSRLSSEEEMKLMPVETFSNAPAYRTHNSQNPRKKWTILAISVVSFLLFLTFASIYGSDEVPKIEEEVEEPQFAEIRNISTYQEPERSCGKRDEAANMTIWNDVVNKTSNLTEDMFTIAIQTYKRPTQLKKTIQHLVENKVPSLYEIVVVWNEINVEPPSDFMSEHGVLVRYRRSEKNSLNQKFLPDPDYRTQGILLSDDDWNYNTTGDLEYAFQQWRRAGMHRLTGAFARCWTLNEVTETPIYSFNCKGQDTYSMILTGMAFTHISYLEYYHSEDEIMTSVREFVDESFNCEDIALNFVASMLTCEGPLLVLGKDKLDNQHASSGISSKPGHILRRRRKTIYPRFSSHTERLTLQQSSALQMSDHIPPPPPPAPPLPASLHKSQSTEPQLKLKVKSTPEACFYQPSKPPAQTDLSESPIGPYFVYGTLMDPNMLSDILGLEKEPKLRLAKIKGYSRKLWGRYPAMQEGPGDTEVNGSVYQVQSIAHAKRLAEYETNSYRVMPCHIHYTDGNKPADELGSIFMYVGNPRDLCDGEFDLAQWLKRMGRFSAS</sequence>
<dbReference type="Pfam" id="PF09258">
    <property type="entry name" value="Glyco_transf_64"/>
    <property type="match status" value="1"/>
</dbReference>
<gene>
    <name evidence="7" type="ORF">FUG_LOCUS452780</name>
</gene>
<accession>A0A4U9F6I0</accession>
<feature type="region of interest" description="Disordered" evidence="5">
    <location>
        <begin position="1"/>
        <end position="21"/>
    </location>
</feature>
<dbReference type="InterPro" id="IPR029044">
    <property type="entry name" value="Nucleotide-diphossugar_trans"/>
</dbReference>
<dbReference type="PANTHER" id="PTHR48261:SF2">
    <property type="entry name" value="ACETYLGLUCOSAMINYLTRANSFERASE"/>
    <property type="match status" value="1"/>
</dbReference>
<evidence type="ECO:0000256" key="5">
    <source>
        <dbReference type="SAM" id="MobiDB-lite"/>
    </source>
</evidence>
<feature type="compositionally biased region" description="Polar residues" evidence="5">
    <location>
        <begin position="7"/>
        <end position="16"/>
    </location>
</feature>
<dbReference type="PANTHER" id="PTHR48261">
    <property type="entry name" value="ACETYLGLUCOSAMINYLTRANSFERASE"/>
    <property type="match status" value="1"/>
</dbReference>
<keyword evidence="3 6" id="KW-0472">Membrane</keyword>
<evidence type="ECO:0000256" key="4">
    <source>
        <dbReference type="ARBA" id="ARBA00023157"/>
    </source>
</evidence>
<dbReference type="Gene3D" id="3.90.550.10">
    <property type="entry name" value="Spore Coat Polysaccharide Biosynthesis Protein SpsA, Chain A"/>
    <property type="match status" value="1"/>
</dbReference>
<keyword evidence="2" id="KW-0808">Transferase</keyword>
<dbReference type="SUPFAM" id="SSF53448">
    <property type="entry name" value="Nucleotide-diphospho-sugar transferases"/>
    <property type="match status" value="1"/>
</dbReference>
<name>A0A4U9F6I0_GIBZA</name>
<keyword evidence="6" id="KW-1133">Transmembrane helix</keyword>
<dbReference type="Gene3D" id="3.10.490.10">
    <property type="entry name" value="Gamma-glutamyl cyclotransferase-like"/>
    <property type="match status" value="1"/>
</dbReference>
<dbReference type="AlphaFoldDB" id="A0A4U9F6I0"/>